<dbReference type="EMBL" id="JASGXD010000013">
    <property type="protein sequence ID" value="KAK6002020.1"/>
    <property type="molecule type" value="Genomic_DNA"/>
</dbReference>
<accession>A0ABR0TDH6</accession>
<evidence type="ECO:0008006" key="4">
    <source>
        <dbReference type="Google" id="ProtNLM"/>
    </source>
</evidence>
<keyword evidence="3" id="KW-1185">Reference proteome</keyword>
<evidence type="ECO:0000313" key="3">
    <source>
        <dbReference type="Proteomes" id="UP001341245"/>
    </source>
</evidence>
<organism evidence="2 3">
    <name type="scientific">Aureobasidium pullulans</name>
    <name type="common">Black yeast</name>
    <name type="synonym">Pullularia pullulans</name>
    <dbReference type="NCBI Taxonomy" id="5580"/>
    <lineage>
        <taxon>Eukaryota</taxon>
        <taxon>Fungi</taxon>
        <taxon>Dikarya</taxon>
        <taxon>Ascomycota</taxon>
        <taxon>Pezizomycotina</taxon>
        <taxon>Dothideomycetes</taxon>
        <taxon>Dothideomycetidae</taxon>
        <taxon>Dothideales</taxon>
        <taxon>Saccotheciaceae</taxon>
        <taxon>Aureobasidium</taxon>
    </lineage>
</organism>
<reference evidence="2 3" key="1">
    <citation type="submission" date="2023-11" db="EMBL/GenBank/DDBJ databases">
        <title>Draft genome sequence and annotation of the polyextremotolerant black yeast-like fungus Aureobasidium pullulans NRRL 62042.</title>
        <authorList>
            <person name="Dielentheis-Frenken M.R.E."/>
            <person name="Wibberg D."/>
            <person name="Blank L.M."/>
            <person name="Tiso T."/>
        </authorList>
    </citation>
    <scope>NUCLEOTIDE SEQUENCE [LARGE SCALE GENOMIC DNA]</scope>
    <source>
        <strain evidence="2 3">NRRL 62042</strain>
    </source>
</reference>
<feature type="compositionally biased region" description="Low complexity" evidence="1">
    <location>
        <begin position="37"/>
        <end position="53"/>
    </location>
</feature>
<evidence type="ECO:0000256" key="1">
    <source>
        <dbReference type="SAM" id="MobiDB-lite"/>
    </source>
</evidence>
<feature type="compositionally biased region" description="Polar residues" evidence="1">
    <location>
        <begin position="1"/>
        <end position="11"/>
    </location>
</feature>
<feature type="region of interest" description="Disordered" evidence="1">
    <location>
        <begin position="106"/>
        <end position="125"/>
    </location>
</feature>
<protein>
    <recommendedName>
        <fullName evidence="4">Vps72/YL1 C-terminal domain-containing protein</fullName>
    </recommendedName>
</protein>
<sequence>MTDFSTSSQIDAGSFNLPSAPDVPATLSVPTTPDVLSAPNAASSPLAPSSPGSHFESLDKDEGLSPPTPEGLSRRQYNLFKRNRKPALKTANKVAQAIEEIEDATEDVVAESQSPAGYQKGDFGRQARKLIESTDKHGMLSPGTHKVIKPSVVRYYSYKKDFVIAQRLAERKSRKNGGIRIL</sequence>
<comment type="caution">
    <text evidence="2">The sequence shown here is derived from an EMBL/GenBank/DDBJ whole genome shotgun (WGS) entry which is preliminary data.</text>
</comment>
<dbReference type="Proteomes" id="UP001341245">
    <property type="component" value="Unassembled WGS sequence"/>
</dbReference>
<proteinExistence type="predicted"/>
<evidence type="ECO:0000313" key="2">
    <source>
        <dbReference type="EMBL" id="KAK6002020.1"/>
    </source>
</evidence>
<gene>
    <name evidence="2" type="ORF">QM012_002510</name>
</gene>
<name>A0ABR0TDH6_AURPU</name>
<feature type="region of interest" description="Disordered" evidence="1">
    <location>
        <begin position="1"/>
        <end position="78"/>
    </location>
</feature>